<dbReference type="AlphaFoldDB" id="A0A0E9Q9G8"/>
<dbReference type="EMBL" id="GBXM01095390">
    <property type="protein sequence ID" value="JAH13187.1"/>
    <property type="molecule type" value="Transcribed_RNA"/>
</dbReference>
<protein>
    <submittedName>
        <fullName evidence="1">Uncharacterized protein</fullName>
    </submittedName>
</protein>
<name>A0A0E9Q9G8_ANGAN</name>
<organism evidence="1">
    <name type="scientific">Anguilla anguilla</name>
    <name type="common">European freshwater eel</name>
    <name type="synonym">Muraena anguilla</name>
    <dbReference type="NCBI Taxonomy" id="7936"/>
    <lineage>
        <taxon>Eukaryota</taxon>
        <taxon>Metazoa</taxon>
        <taxon>Chordata</taxon>
        <taxon>Craniata</taxon>
        <taxon>Vertebrata</taxon>
        <taxon>Euteleostomi</taxon>
        <taxon>Actinopterygii</taxon>
        <taxon>Neopterygii</taxon>
        <taxon>Teleostei</taxon>
        <taxon>Anguilliformes</taxon>
        <taxon>Anguillidae</taxon>
        <taxon>Anguilla</taxon>
    </lineage>
</organism>
<reference evidence="1" key="1">
    <citation type="submission" date="2014-11" db="EMBL/GenBank/DDBJ databases">
        <authorList>
            <person name="Amaro Gonzalez C."/>
        </authorList>
    </citation>
    <scope>NUCLEOTIDE SEQUENCE</scope>
</reference>
<sequence length="16" mass="1773">MVVVNVSSNIKNELAR</sequence>
<accession>A0A0E9Q9G8</accession>
<evidence type="ECO:0000313" key="1">
    <source>
        <dbReference type="EMBL" id="JAH13187.1"/>
    </source>
</evidence>
<proteinExistence type="predicted"/>
<reference evidence="1" key="2">
    <citation type="journal article" date="2015" name="Fish Shellfish Immunol.">
        <title>Early steps in the European eel (Anguilla anguilla)-Vibrio vulnificus interaction in the gills: Role of the RtxA13 toxin.</title>
        <authorList>
            <person name="Callol A."/>
            <person name="Pajuelo D."/>
            <person name="Ebbesson L."/>
            <person name="Teles M."/>
            <person name="MacKenzie S."/>
            <person name="Amaro C."/>
        </authorList>
    </citation>
    <scope>NUCLEOTIDE SEQUENCE</scope>
</reference>